<protein>
    <submittedName>
        <fullName evidence="2">Uncharacterized protein</fullName>
    </submittedName>
</protein>
<accession>A0A067PI86</accession>
<dbReference type="HOGENOM" id="CLU_584022_0_0_1"/>
<proteinExistence type="predicted"/>
<dbReference type="Proteomes" id="UP000027265">
    <property type="component" value="Unassembled WGS sequence"/>
</dbReference>
<sequence length="468" mass="52165">MGHKGESVPWARLTRDPQMYIDETWLPSSGKVTDPSKMHYKDLKEMLEKIRDTPSDKFDFKVGGNTRKVEKQTSTRGRRKKVKVKDRVVPPTEFDRVDDPSETLEKLQDGKAKRSKARSRKQKPDLRSDTDETDWELAQNGSGVDENSLESTRSQGKKKHQAAVQDVIEVGMTSKAKGKMKAKEDLYDSEHTDWELRRHGSPDEDKRNTECEGKRNEIVAMFSDIDSDSSTPANKKGQPPQVKKTPAGMSKMNKGKAKQKLTPWTALVDDLPGTEADKGKQPIKFPSDDNLPSEVPSGKQLSRQARIESSEESESEPATPVATPVTTLITRPKPRPLANLAMVRWLKEEAGKTCDNATSQAQENGKAVFVPALPTPKPESMKSLMRVPSKLKVQPVKKRPRVEDGEECDPDEPLKKKQHTSQVPLSKKGPPKHIKGVVPKTLPVNHHPVTQSISLVKPQPVASPSRLC</sequence>
<organism evidence="2 3">
    <name type="scientific">Jaapia argillacea MUCL 33604</name>
    <dbReference type="NCBI Taxonomy" id="933084"/>
    <lineage>
        <taxon>Eukaryota</taxon>
        <taxon>Fungi</taxon>
        <taxon>Dikarya</taxon>
        <taxon>Basidiomycota</taxon>
        <taxon>Agaricomycotina</taxon>
        <taxon>Agaricomycetes</taxon>
        <taxon>Agaricomycetidae</taxon>
        <taxon>Jaapiales</taxon>
        <taxon>Jaapiaceae</taxon>
        <taxon>Jaapia</taxon>
    </lineage>
</organism>
<feature type="compositionally biased region" description="Basic and acidic residues" evidence="1">
    <location>
        <begin position="85"/>
        <end position="112"/>
    </location>
</feature>
<keyword evidence="3" id="KW-1185">Reference proteome</keyword>
<dbReference type="AlphaFoldDB" id="A0A067PI86"/>
<feature type="compositionally biased region" description="Low complexity" evidence="1">
    <location>
        <begin position="316"/>
        <end position="327"/>
    </location>
</feature>
<reference evidence="3" key="1">
    <citation type="journal article" date="2014" name="Proc. Natl. Acad. Sci. U.S.A.">
        <title>Extensive sampling of basidiomycete genomes demonstrates inadequacy of the white-rot/brown-rot paradigm for wood decay fungi.</title>
        <authorList>
            <person name="Riley R."/>
            <person name="Salamov A.A."/>
            <person name="Brown D.W."/>
            <person name="Nagy L.G."/>
            <person name="Floudas D."/>
            <person name="Held B.W."/>
            <person name="Levasseur A."/>
            <person name="Lombard V."/>
            <person name="Morin E."/>
            <person name="Otillar R."/>
            <person name="Lindquist E.A."/>
            <person name="Sun H."/>
            <person name="LaButti K.M."/>
            <person name="Schmutz J."/>
            <person name="Jabbour D."/>
            <person name="Luo H."/>
            <person name="Baker S.E."/>
            <person name="Pisabarro A.G."/>
            <person name="Walton J.D."/>
            <person name="Blanchette R.A."/>
            <person name="Henrissat B."/>
            <person name="Martin F."/>
            <person name="Cullen D."/>
            <person name="Hibbett D.S."/>
            <person name="Grigoriev I.V."/>
        </authorList>
    </citation>
    <scope>NUCLEOTIDE SEQUENCE [LARGE SCALE GENOMIC DNA]</scope>
    <source>
        <strain evidence="3">MUCL 33604</strain>
    </source>
</reference>
<feature type="region of interest" description="Disordered" evidence="1">
    <location>
        <begin position="55"/>
        <end position="333"/>
    </location>
</feature>
<dbReference type="EMBL" id="KL197764">
    <property type="protein sequence ID" value="KDQ50191.1"/>
    <property type="molecule type" value="Genomic_DNA"/>
</dbReference>
<feature type="region of interest" description="Disordered" evidence="1">
    <location>
        <begin position="391"/>
        <end position="468"/>
    </location>
</feature>
<name>A0A067PI86_9AGAM</name>
<evidence type="ECO:0000313" key="2">
    <source>
        <dbReference type="EMBL" id="KDQ50191.1"/>
    </source>
</evidence>
<dbReference type="InParanoid" id="A0A067PI86"/>
<evidence type="ECO:0000256" key="1">
    <source>
        <dbReference type="SAM" id="MobiDB-lite"/>
    </source>
</evidence>
<gene>
    <name evidence="2" type="ORF">JAAARDRAFT_200193</name>
</gene>
<feature type="compositionally biased region" description="Basic and acidic residues" evidence="1">
    <location>
        <begin position="181"/>
        <end position="217"/>
    </location>
</feature>
<feature type="region of interest" description="Disordered" evidence="1">
    <location>
        <begin position="365"/>
        <end position="384"/>
    </location>
</feature>
<evidence type="ECO:0000313" key="3">
    <source>
        <dbReference type="Proteomes" id="UP000027265"/>
    </source>
</evidence>